<evidence type="ECO:0000256" key="2">
    <source>
        <dbReference type="ARBA" id="ARBA00022490"/>
    </source>
</evidence>
<evidence type="ECO:0000256" key="6">
    <source>
        <dbReference type="ARBA" id="ARBA00023277"/>
    </source>
</evidence>
<feature type="binding site" evidence="13">
    <location>
        <position position="136"/>
    </location>
    <ligand>
        <name>Mg(2+)</name>
        <dbReference type="ChEBI" id="CHEBI:18420"/>
    </ligand>
</feature>
<keyword evidence="5 13" id="KW-0862">Zinc</keyword>
<dbReference type="NCBIfam" id="TIGR01662">
    <property type="entry name" value="HAD-SF-IIIA"/>
    <property type="match status" value="1"/>
</dbReference>
<accession>A0A840BN56</accession>
<evidence type="ECO:0000256" key="13">
    <source>
        <dbReference type="PIRSR" id="PIRSR004682-4"/>
    </source>
</evidence>
<feature type="binding site" evidence="11">
    <location>
        <begin position="10"/>
        <end position="12"/>
    </location>
    <ligand>
        <name>substrate</name>
    </ligand>
</feature>
<dbReference type="NCBIfam" id="TIGR01656">
    <property type="entry name" value="Histidinol-ppas"/>
    <property type="match status" value="1"/>
</dbReference>
<evidence type="ECO:0000313" key="15">
    <source>
        <dbReference type="Proteomes" id="UP000561045"/>
    </source>
</evidence>
<keyword evidence="15" id="KW-1185">Reference proteome</keyword>
<comment type="similarity">
    <text evidence="8 9">Belongs to the gmhB family.</text>
</comment>
<evidence type="ECO:0000256" key="1">
    <source>
        <dbReference type="ARBA" id="ARBA00004496"/>
    </source>
</evidence>
<dbReference type="InterPro" id="IPR004446">
    <property type="entry name" value="Heptose_bisP_phosphatase"/>
</dbReference>
<dbReference type="Gene3D" id="3.40.50.1000">
    <property type="entry name" value="HAD superfamily/HAD-like"/>
    <property type="match status" value="1"/>
</dbReference>
<proteinExistence type="inferred from homology"/>
<protein>
    <recommendedName>
        <fullName evidence="7 9">D,D-heptose 1,7-bisphosphate phosphatase</fullName>
        <ecNumber evidence="9">3.1.3.-</ecNumber>
    </recommendedName>
</protein>
<evidence type="ECO:0000256" key="4">
    <source>
        <dbReference type="ARBA" id="ARBA00022801"/>
    </source>
</evidence>
<evidence type="ECO:0000256" key="3">
    <source>
        <dbReference type="ARBA" id="ARBA00022723"/>
    </source>
</evidence>
<keyword evidence="2 9" id="KW-0963">Cytoplasm</keyword>
<dbReference type="InterPro" id="IPR023214">
    <property type="entry name" value="HAD_sf"/>
</dbReference>
<sequence length="191" mass="20793">MSSRAALFLDRDGVINEDPGYVHRIDEVRFIPGIFELARAAVQAGYRIIVVTNQAGIGRGYFSEAQFQQLTVWMCEQFASAGAPLTAVYHCPHHPEHGIGEFRRDSHDRKPAPGMLLRARDEHGIALEDSLLIGDKPSDTEAALRAGVPIRLLYDPVGKAPDTASATAHITSLHDAISYLTAPCPATLHSI</sequence>
<evidence type="ECO:0000313" key="14">
    <source>
        <dbReference type="EMBL" id="MBB4011907.1"/>
    </source>
</evidence>
<dbReference type="Proteomes" id="UP000561045">
    <property type="component" value="Unassembled WGS sequence"/>
</dbReference>
<evidence type="ECO:0000256" key="11">
    <source>
        <dbReference type="PIRSR" id="PIRSR004682-2"/>
    </source>
</evidence>
<feature type="binding site" evidence="11">
    <location>
        <begin position="18"/>
        <end position="21"/>
    </location>
    <ligand>
        <name>substrate</name>
    </ligand>
</feature>
<comment type="cofactor">
    <cofactor evidence="13">
        <name>Zn(2+)</name>
        <dbReference type="ChEBI" id="CHEBI:29105"/>
    </cofactor>
</comment>
<dbReference type="PANTHER" id="PTHR42891">
    <property type="entry name" value="D-GLYCERO-BETA-D-MANNO-HEPTOSE-1,7-BISPHOSPHATE 7-PHOSPHATASE"/>
    <property type="match status" value="1"/>
</dbReference>
<evidence type="ECO:0000256" key="10">
    <source>
        <dbReference type="PIRSR" id="PIRSR004682-1"/>
    </source>
</evidence>
<dbReference type="FunFam" id="3.40.50.1000:FF:000037">
    <property type="entry name" value="D,D-heptose 1,7-bisphosphate phosphatase"/>
    <property type="match status" value="1"/>
</dbReference>
<feature type="binding site" evidence="11">
    <location>
        <begin position="52"/>
        <end position="55"/>
    </location>
    <ligand>
        <name>substrate</name>
    </ligand>
</feature>
<name>A0A840BN56_9RHOO</name>
<feature type="binding site" evidence="13">
    <location>
        <position position="91"/>
    </location>
    <ligand>
        <name>Zn(2+)</name>
        <dbReference type="ChEBI" id="CHEBI:29105"/>
    </ligand>
</feature>
<keyword evidence="13" id="KW-0460">Magnesium</keyword>
<dbReference type="EC" id="3.1.3.-" evidence="9"/>
<dbReference type="AlphaFoldDB" id="A0A840BN56"/>
<comment type="cofactor">
    <cofactor evidence="13">
        <name>Mg(2+)</name>
        <dbReference type="ChEBI" id="CHEBI:18420"/>
    </cofactor>
</comment>
<keyword evidence="4 9" id="KW-0378">Hydrolase</keyword>
<evidence type="ECO:0000256" key="7">
    <source>
        <dbReference type="ARBA" id="ARBA00031828"/>
    </source>
</evidence>
<dbReference type="GO" id="GO:0005975">
    <property type="term" value="P:carbohydrate metabolic process"/>
    <property type="evidence" value="ECO:0007669"/>
    <property type="project" value="InterPro"/>
</dbReference>
<feature type="binding site" evidence="13">
    <location>
        <position position="10"/>
    </location>
    <ligand>
        <name>Mg(2+)</name>
        <dbReference type="ChEBI" id="CHEBI:18420"/>
    </ligand>
</feature>
<feature type="active site" description="Nucleophile" evidence="10">
    <location>
        <position position="10"/>
    </location>
</feature>
<dbReference type="SUPFAM" id="SSF56784">
    <property type="entry name" value="HAD-like"/>
    <property type="match status" value="1"/>
</dbReference>
<feature type="binding site" evidence="13">
    <location>
        <position position="12"/>
    </location>
    <ligand>
        <name>Mg(2+)</name>
        <dbReference type="ChEBI" id="CHEBI:18420"/>
    </ligand>
</feature>
<feature type="binding site" evidence="13">
    <location>
        <position position="93"/>
    </location>
    <ligand>
        <name>Zn(2+)</name>
        <dbReference type="ChEBI" id="CHEBI:29105"/>
    </ligand>
</feature>
<dbReference type="RefSeq" id="WP_183633053.1">
    <property type="nucleotide sequence ID" value="NZ_BAABLE010000011.1"/>
</dbReference>
<evidence type="ECO:0000256" key="9">
    <source>
        <dbReference type="PIRNR" id="PIRNR004682"/>
    </source>
</evidence>
<comment type="caution">
    <text evidence="14">The sequence shown here is derived from an EMBL/GenBank/DDBJ whole genome shotgun (WGS) entry which is preliminary data.</text>
</comment>
<feature type="site" description="Stabilizes the phosphoryl group" evidence="12">
    <location>
        <position position="52"/>
    </location>
</feature>
<feature type="binding site" evidence="11">
    <location>
        <position position="136"/>
    </location>
    <ligand>
        <name>substrate</name>
    </ligand>
</feature>
<dbReference type="GO" id="GO:0016791">
    <property type="term" value="F:phosphatase activity"/>
    <property type="evidence" value="ECO:0007669"/>
    <property type="project" value="InterPro"/>
</dbReference>
<feature type="binding site" evidence="11">
    <location>
        <begin position="109"/>
        <end position="110"/>
    </location>
    <ligand>
        <name>substrate</name>
    </ligand>
</feature>
<dbReference type="Pfam" id="PF13242">
    <property type="entry name" value="Hydrolase_like"/>
    <property type="match status" value="1"/>
</dbReference>
<dbReference type="PIRSF" id="PIRSF004682">
    <property type="entry name" value="GmhB"/>
    <property type="match status" value="1"/>
</dbReference>
<comment type="subcellular location">
    <subcellularLocation>
        <location evidence="1 9">Cytoplasm</location>
    </subcellularLocation>
</comment>
<dbReference type="PANTHER" id="PTHR42891:SF1">
    <property type="entry name" value="D-GLYCERO-BETA-D-MANNO-HEPTOSE-1,7-BISPHOSPHATE 7-PHOSPHATASE"/>
    <property type="match status" value="1"/>
</dbReference>
<keyword evidence="6 9" id="KW-0119">Carbohydrate metabolism</keyword>
<dbReference type="CDD" id="cd07503">
    <property type="entry name" value="HAD_HisB-N"/>
    <property type="match status" value="1"/>
</dbReference>
<dbReference type="InterPro" id="IPR036412">
    <property type="entry name" value="HAD-like_sf"/>
</dbReference>
<keyword evidence="3 13" id="KW-0479">Metal-binding</keyword>
<organism evidence="14 15">
    <name type="scientific">Niveibacterium umoris</name>
    <dbReference type="NCBI Taxonomy" id="1193620"/>
    <lineage>
        <taxon>Bacteria</taxon>
        <taxon>Pseudomonadati</taxon>
        <taxon>Pseudomonadota</taxon>
        <taxon>Betaproteobacteria</taxon>
        <taxon>Rhodocyclales</taxon>
        <taxon>Rhodocyclaceae</taxon>
        <taxon>Niveibacterium</taxon>
    </lineage>
</organism>
<evidence type="ECO:0000256" key="8">
    <source>
        <dbReference type="ARBA" id="ARBA00061616"/>
    </source>
</evidence>
<dbReference type="InterPro" id="IPR006549">
    <property type="entry name" value="HAD-SF_hydro_IIIA"/>
</dbReference>
<dbReference type="NCBIfam" id="TIGR00213">
    <property type="entry name" value="GmhB_yaeD"/>
    <property type="match status" value="1"/>
</dbReference>
<reference evidence="14 15" key="1">
    <citation type="submission" date="2020-08" db="EMBL/GenBank/DDBJ databases">
        <title>Genomic Encyclopedia of Type Strains, Phase IV (KMG-IV): sequencing the most valuable type-strain genomes for metagenomic binning, comparative biology and taxonomic classification.</title>
        <authorList>
            <person name="Goeker M."/>
        </authorList>
    </citation>
    <scope>NUCLEOTIDE SEQUENCE [LARGE SCALE GENOMIC DNA]</scope>
    <source>
        <strain evidence="14 15">DSM 106739</strain>
    </source>
</reference>
<feature type="active site" description="Proton donor" evidence="10">
    <location>
        <position position="12"/>
    </location>
</feature>
<feature type="binding site" evidence="13">
    <location>
        <position position="135"/>
    </location>
    <ligand>
        <name>Mg(2+)</name>
        <dbReference type="ChEBI" id="CHEBI:18420"/>
    </ligand>
</feature>
<evidence type="ECO:0000256" key="5">
    <source>
        <dbReference type="ARBA" id="ARBA00022833"/>
    </source>
</evidence>
<dbReference type="GO" id="GO:0046872">
    <property type="term" value="F:metal ion binding"/>
    <property type="evidence" value="ECO:0007669"/>
    <property type="project" value="UniProtKB-KW"/>
</dbReference>
<gene>
    <name evidence="14" type="ORF">GGR36_001215</name>
</gene>
<dbReference type="GO" id="GO:0005737">
    <property type="term" value="C:cytoplasm"/>
    <property type="evidence" value="ECO:0007669"/>
    <property type="project" value="UniProtKB-SubCell"/>
</dbReference>
<dbReference type="EMBL" id="JACIET010000001">
    <property type="protein sequence ID" value="MBB4011907.1"/>
    <property type="molecule type" value="Genomic_DNA"/>
</dbReference>
<dbReference type="InterPro" id="IPR006543">
    <property type="entry name" value="Histidinol-phos"/>
</dbReference>
<feature type="site" description="Contributes to substrate recognition" evidence="12">
    <location>
        <position position="109"/>
    </location>
</feature>
<evidence type="ECO:0000256" key="12">
    <source>
        <dbReference type="PIRSR" id="PIRSR004682-3"/>
    </source>
</evidence>
<feature type="site" description="Contributes to substrate recognition" evidence="12">
    <location>
        <position position="110"/>
    </location>
</feature>